<evidence type="ECO:0000313" key="10">
    <source>
        <dbReference type="EMBL" id="AIA30712.1"/>
    </source>
</evidence>
<keyword evidence="2 8" id="KW-0699">rRNA-binding</keyword>
<dbReference type="Proteomes" id="UP000027059">
    <property type="component" value="Chromosome"/>
</dbReference>
<dbReference type="PANTHER" id="PTHR11758">
    <property type="entry name" value="40S RIBOSOMAL PROTEIN S15A"/>
    <property type="match status" value="1"/>
</dbReference>
<dbReference type="FunFam" id="3.30.1490.10:FF:000001">
    <property type="entry name" value="30S ribosomal protein S8"/>
    <property type="match status" value="1"/>
</dbReference>
<dbReference type="AlphaFoldDB" id="A0A059XZS3"/>
<evidence type="ECO:0000256" key="3">
    <source>
        <dbReference type="ARBA" id="ARBA00022884"/>
    </source>
</evidence>
<dbReference type="InterPro" id="IPR047863">
    <property type="entry name" value="Ribosomal_uS8_CS"/>
</dbReference>
<dbReference type="GO" id="GO:1990904">
    <property type="term" value="C:ribonucleoprotein complex"/>
    <property type="evidence" value="ECO:0007669"/>
    <property type="project" value="UniProtKB-KW"/>
</dbReference>
<dbReference type="GO" id="GO:0006412">
    <property type="term" value="P:translation"/>
    <property type="evidence" value="ECO:0007669"/>
    <property type="project" value="UniProtKB-UniRule"/>
</dbReference>
<dbReference type="InterPro" id="IPR035987">
    <property type="entry name" value="Ribosomal_uS8_sf"/>
</dbReference>
<dbReference type="OrthoDB" id="9802617at2"/>
<evidence type="ECO:0000256" key="2">
    <source>
        <dbReference type="ARBA" id="ARBA00022730"/>
    </source>
</evidence>
<dbReference type="HOGENOM" id="CLU_098428_0_2_0"/>
<evidence type="ECO:0000256" key="6">
    <source>
        <dbReference type="ARBA" id="ARBA00035258"/>
    </source>
</evidence>
<dbReference type="GO" id="GO:0005737">
    <property type="term" value="C:cytoplasm"/>
    <property type="evidence" value="ECO:0007669"/>
    <property type="project" value="UniProtKB-ARBA"/>
</dbReference>
<evidence type="ECO:0000256" key="7">
    <source>
        <dbReference type="ARBA" id="ARBA00046740"/>
    </source>
</evidence>
<comment type="function">
    <text evidence="8">One of the primary rRNA binding proteins, it binds directly to 16S rRNA central domain where it helps coordinate assembly of the platform of the 30S subunit.</text>
</comment>
<keyword evidence="4 8" id="KW-0689">Ribosomal protein</keyword>
<dbReference type="HAMAP" id="MF_01302_B">
    <property type="entry name" value="Ribosomal_uS8_B"/>
    <property type="match status" value="1"/>
</dbReference>
<organism evidence="10 11">
    <name type="scientific">Leptospirillum ferriphilum YSK</name>
    <dbReference type="NCBI Taxonomy" id="1441628"/>
    <lineage>
        <taxon>Bacteria</taxon>
        <taxon>Pseudomonadati</taxon>
        <taxon>Nitrospirota</taxon>
        <taxon>Nitrospiria</taxon>
        <taxon>Nitrospirales</taxon>
        <taxon>Nitrospiraceae</taxon>
        <taxon>Leptospirillum</taxon>
    </lineage>
</organism>
<dbReference type="Gene3D" id="3.30.1490.10">
    <property type="match status" value="1"/>
</dbReference>
<reference evidence="11" key="1">
    <citation type="submission" date="2014-02" db="EMBL/GenBank/DDBJ databases">
        <title>Complete genome sequence and comparative genomic analysis of the nitrogen-fixing bacterium Leptospirillum ferriphilum YSK.</title>
        <authorList>
            <person name="Guo X."/>
            <person name="Yin H."/>
            <person name="Liang Y."/>
            <person name="Hu Q."/>
            <person name="Ma L."/>
            <person name="Xiao Y."/>
            <person name="Zhang X."/>
            <person name="Qiu G."/>
            <person name="Liu X."/>
        </authorList>
    </citation>
    <scope>NUCLEOTIDE SEQUENCE [LARGE SCALE GENOMIC DNA]</scope>
    <source>
        <strain evidence="11">YSK</strain>
    </source>
</reference>
<dbReference type="Pfam" id="PF00410">
    <property type="entry name" value="Ribosomal_S8"/>
    <property type="match status" value="1"/>
</dbReference>
<evidence type="ECO:0000256" key="1">
    <source>
        <dbReference type="ARBA" id="ARBA00006471"/>
    </source>
</evidence>
<evidence type="ECO:0000256" key="9">
    <source>
        <dbReference type="RuleBase" id="RU003660"/>
    </source>
</evidence>
<keyword evidence="5 8" id="KW-0687">Ribonucleoprotein</keyword>
<dbReference type="RefSeq" id="WP_023525336.1">
    <property type="nucleotide sequence ID" value="NZ_CP007243.1"/>
</dbReference>
<gene>
    <name evidence="8" type="primary">rpsH</name>
    <name evidence="10" type="ORF">Y981_07905</name>
</gene>
<dbReference type="GO" id="GO:0019843">
    <property type="term" value="F:rRNA binding"/>
    <property type="evidence" value="ECO:0007669"/>
    <property type="project" value="UniProtKB-UniRule"/>
</dbReference>
<dbReference type="FunFam" id="3.30.1370.30:FF:000002">
    <property type="entry name" value="30S ribosomal protein S8"/>
    <property type="match status" value="1"/>
</dbReference>
<dbReference type="EMBL" id="CP007243">
    <property type="protein sequence ID" value="AIA30712.1"/>
    <property type="molecule type" value="Genomic_DNA"/>
</dbReference>
<accession>A0A059XZS3</accession>
<dbReference type="InterPro" id="IPR000630">
    <property type="entry name" value="Ribosomal_uS8"/>
</dbReference>
<evidence type="ECO:0000256" key="5">
    <source>
        <dbReference type="ARBA" id="ARBA00023274"/>
    </source>
</evidence>
<evidence type="ECO:0000256" key="4">
    <source>
        <dbReference type="ARBA" id="ARBA00022980"/>
    </source>
</evidence>
<evidence type="ECO:0000313" key="11">
    <source>
        <dbReference type="Proteomes" id="UP000027059"/>
    </source>
</evidence>
<dbReference type="SUPFAM" id="SSF56047">
    <property type="entry name" value="Ribosomal protein S8"/>
    <property type="match status" value="1"/>
</dbReference>
<dbReference type="GO" id="GO:0003735">
    <property type="term" value="F:structural constituent of ribosome"/>
    <property type="evidence" value="ECO:0007669"/>
    <property type="project" value="InterPro"/>
</dbReference>
<evidence type="ECO:0000256" key="8">
    <source>
        <dbReference type="HAMAP-Rule" id="MF_01302"/>
    </source>
</evidence>
<dbReference type="KEGG" id="lfp:Y981_07905"/>
<dbReference type="PROSITE" id="PS00053">
    <property type="entry name" value="RIBOSOMAL_S8"/>
    <property type="match status" value="1"/>
</dbReference>
<keyword evidence="11" id="KW-1185">Reference proteome</keyword>
<comment type="subunit">
    <text evidence="7 8">Part of the 30S ribosomal subunit. Contacts proteins S5 and S12.</text>
</comment>
<name>A0A059XZS3_9BACT</name>
<dbReference type="NCBIfam" id="NF001109">
    <property type="entry name" value="PRK00136.1"/>
    <property type="match status" value="1"/>
</dbReference>
<keyword evidence="3 8" id="KW-0694">RNA-binding</keyword>
<comment type="similarity">
    <text evidence="1 8 9">Belongs to the universal ribosomal protein uS8 family.</text>
</comment>
<protein>
    <recommendedName>
        <fullName evidence="6 8">Small ribosomal subunit protein uS8</fullName>
    </recommendedName>
</protein>
<dbReference type="Gene3D" id="3.30.1370.30">
    <property type="match status" value="1"/>
</dbReference>
<dbReference type="GO" id="GO:0005840">
    <property type="term" value="C:ribosome"/>
    <property type="evidence" value="ECO:0007669"/>
    <property type="project" value="UniProtKB-KW"/>
</dbReference>
<sequence length="132" mass="14996">MAMTDPIADLLTRIRNANMRLYERVSCQHSKIKEELLKILLEEGFISSFETLETDGKKDLHIKLKYVKDRERVLKGIKRISTPGLRVYRKAQDYKSLMGGVGITIISTSKGLMTDSKAKSLHIGGEVICQVW</sequence>
<reference evidence="10 11" key="2">
    <citation type="journal article" date="2015" name="Biomed. Res. Int.">
        <title>Effects of Arsenite Resistance on the Growth and Functional Gene Expression of Leptospirillum ferriphilum and Acidithiobacillus thiooxidans in Pure Culture and Coculture.</title>
        <authorList>
            <person name="Jiang H."/>
            <person name="Liang Y."/>
            <person name="Yin H."/>
            <person name="Xiao Y."/>
            <person name="Guo X."/>
            <person name="Xu Y."/>
            <person name="Hu Q."/>
            <person name="Liu H."/>
            <person name="Liu X."/>
        </authorList>
    </citation>
    <scope>NUCLEOTIDE SEQUENCE [LARGE SCALE GENOMIC DNA]</scope>
    <source>
        <strain evidence="10 11">YSK</strain>
    </source>
</reference>
<proteinExistence type="inferred from homology"/>